<dbReference type="InterPro" id="IPR011008">
    <property type="entry name" value="Dimeric_a/b-barrel"/>
</dbReference>
<dbReference type="Gene3D" id="3.30.70.920">
    <property type="match status" value="1"/>
</dbReference>
<dbReference type="Proteomes" id="UP000885750">
    <property type="component" value="Unassembled WGS sequence"/>
</dbReference>
<protein>
    <submittedName>
        <fullName evidence="2">Lrp/AsnC family transcriptional regulator</fullName>
    </submittedName>
</protein>
<dbReference type="AlphaFoldDB" id="A0A7V2T0V4"/>
<evidence type="ECO:0000313" key="2">
    <source>
        <dbReference type="EMBL" id="HFC91303.1"/>
    </source>
</evidence>
<dbReference type="SUPFAM" id="SSF54909">
    <property type="entry name" value="Dimeric alpha+beta barrel"/>
    <property type="match status" value="1"/>
</dbReference>
<accession>A0A7V2T0V4</accession>
<dbReference type="EMBL" id="DRMS01000024">
    <property type="protein sequence ID" value="HFC91303.1"/>
    <property type="molecule type" value="Genomic_DNA"/>
</dbReference>
<dbReference type="InterPro" id="IPR001387">
    <property type="entry name" value="Cro/C1-type_HTH"/>
</dbReference>
<name>A0A7V2T0V4_LEUMU</name>
<dbReference type="Pfam" id="PF01037">
    <property type="entry name" value="AsnC_trans_reg"/>
    <property type="match status" value="1"/>
</dbReference>
<sequence length="352" mass="41699">MSIKIVRYQHLKHILEEDFAGNRDELAQKLNIALSTLSKYLSNGKNRPISDKTARQFERRLEIPAQSLDHAKNTNVYYVRVTFSGRHPREFLESLHRYDIVKEASVQYGEADIFIKIECSEKEYESLIFDNIRLFPGVMNTTTSQALNASRWQRHQAEYYQLTEQTESPHHILQNYIEAKRKDLYQELHELDRGREIVIHKYDMHALSYYKLLENAKKSIEMTLFYNQHTEGRLEKDLYDARSKANVNVRYKILLFTNDKIPHKIEDNLQRFIKKLRADATTEVYIADEMRWIGDRHDRTGITLTIIDDSIIAILRGESFMLAYKKDVVSRYSKIFNRNWNMAKNEGRFYGS</sequence>
<proteinExistence type="predicted"/>
<gene>
    <name evidence="2" type="ORF">ENJ51_00675</name>
</gene>
<feature type="domain" description="Transcription regulator AsnC/Lrp ligand binding" evidence="1">
    <location>
        <begin position="79"/>
        <end position="148"/>
    </location>
</feature>
<dbReference type="CDD" id="cd00093">
    <property type="entry name" value="HTH_XRE"/>
    <property type="match status" value="1"/>
</dbReference>
<dbReference type="InterPro" id="IPR019887">
    <property type="entry name" value="Tscrpt_reg_AsnC/Lrp_C"/>
</dbReference>
<organism evidence="2">
    <name type="scientific">Leucothrix mucor</name>
    <dbReference type="NCBI Taxonomy" id="45248"/>
    <lineage>
        <taxon>Bacteria</taxon>
        <taxon>Pseudomonadati</taxon>
        <taxon>Pseudomonadota</taxon>
        <taxon>Gammaproteobacteria</taxon>
        <taxon>Thiotrichales</taxon>
        <taxon>Thiotrichaceae</taxon>
        <taxon>Leucothrix</taxon>
    </lineage>
</organism>
<evidence type="ECO:0000259" key="1">
    <source>
        <dbReference type="Pfam" id="PF01037"/>
    </source>
</evidence>
<reference evidence="2" key="1">
    <citation type="journal article" date="2020" name="mSystems">
        <title>Genome- and Community-Level Interaction Insights into Carbon Utilization and Element Cycling Functions of Hydrothermarchaeota in Hydrothermal Sediment.</title>
        <authorList>
            <person name="Zhou Z."/>
            <person name="Liu Y."/>
            <person name="Xu W."/>
            <person name="Pan J."/>
            <person name="Luo Z.H."/>
            <person name="Li M."/>
        </authorList>
    </citation>
    <scope>NUCLEOTIDE SEQUENCE [LARGE SCALE GENOMIC DNA]</scope>
    <source>
        <strain evidence="2">HyVt-493</strain>
    </source>
</reference>
<comment type="caution">
    <text evidence="2">The sequence shown here is derived from an EMBL/GenBank/DDBJ whole genome shotgun (WGS) entry which is preliminary data.</text>
</comment>